<dbReference type="InterPro" id="IPR036390">
    <property type="entry name" value="WH_DNA-bd_sf"/>
</dbReference>
<organism evidence="6 7">
    <name type="scientific">Filimonas lacunae</name>
    <dbReference type="NCBI Taxonomy" id="477680"/>
    <lineage>
        <taxon>Bacteria</taxon>
        <taxon>Pseudomonadati</taxon>
        <taxon>Bacteroidota</taxon>
        <taxon>Chitinophagia</taxon>
        <taxon>Chitinophagales</taxon>
        <taxon>Chitinophagaceae</taxon>
        <taxon>Filimonas</taxon>
    </lineage>
</organism>
<dbReference type="GO" id="GO:0003677">
    <property type="term" value="F:DNA binding"/>
    <property type="evidence" value="ECO:0007669"/>
    <property type="project" value="UniProtKB-KW"/>
</dbReference>
<dbReference type="STRING" id="477680.SAMN05421788_113154"/>
<keyword evidence="4" id="KW-0804">Transcription</keyword>
<proteinExistence type="inferred from homology"/>
<dbReference type="InterPro" id="IPR036388">
    <property type="entry name" value="WH-like_DNA-bd_sf"/>
</dbReference>
<protein>
    <submittedName>
        <fullName evidence="6">Transcriptional regulator, LysR family</fullName>
    </submittedName>
</protein>
<dbReference type="OrthoDB" id="9803735at2"/>
<evidence type="ECO:0000256" key="4">
    <source>
        <dbReference type="ARBA" id="ARBA00023163"/>
    </source>
</evidence>
<dbReference type="SUPFAM" id="SSF46785">
    <property type="entry name" value="Winged helix' DNA-binding domain"/>
    <property type="match status" value="1"/>
</dbReference>
<dbReference type="EMBL" id="FTOR01000013">
    <property type="protein sequence ID" value="SIT33840.1"/>
    <property type="molecule type" value="Genomic_DNA"/>
</dbReference>
<dbReference type="CDD" id="cd08411">
    <property type="entry name" value="PBP2_OxyR"/>
    <property type="match status" value="1"/>
</dbReference>
<name>A0A173MBE4_9BACT</name>
<dbReference type="PROSITE" id="PS50931">
    <property type="entry name" value="HTH_LYSR"/>
    <property type="match status" value="1"/>
</dbReference>
<evidence type="ECO:0000256" key="3">
    <source>
        <dbReference type="ARBA" id="ARBA00023125"/>
    </source>
</evidence>
<dbReference type="InterPro" id="IPR000847">
    <property type="entry name" value="LysR_HTH_N"/>
</dbReference>
<dbReference type="Pfam" id="PF03466">
    <property type="entry name" value="LysR_substrate"/>
    <property type="match status" value="1"/>
</dbReference>
<evidence type="ECO:0000313" key="7">
    <source>
        <dbReference type="Proteomes" id="UP000186917"/>
    </source>
</evidence>
<dbReference type="GO" id="GO:0005829">
    <property type="term" value="C:cytosol"/>
    <property type="evidence" value="ECO:0007669"/>
    <property type="project" value="TreeGrafter"/>
</dbReference>
<dbReference type="FunFam" id="1.10.10.10:FF:000001">
    <property type="entry name" value="LysR family transcriptional regulator"/>
    <property type="match status" value="1"/>
</dbReference>
<evidence type="ECO:0000256" key="2">
    <source>
        <dbReference type="ARBA" id="ARBA00023015"/>
    </source>
</evidence>
<evidence type="ECO:0000313" key="6">
    <source>
        <dbReference type="EMBL" id="SIT33840.1"/>
    </source>
</evidence>
<dbReference type="PANTHER" id="PTHR30419:SF29">
    <property type="entry name" value="LYSR-FAMILY TRANSCRIPTIONAL REGULATOR"/>
    <property type="match status" value="1"/>
</dbReference>
<dbReference type="AlphaFoldDB" id="A0A173MBE4"/>
<dbReference type="Gene3D" id="3.40.190.10">
    <property type="entry name" value="Periplasmic binding protein-like II"/>
    <property type="match status" value="2"/>
</dbReference>
<evidence type="ECO:0000259" key="5">
    <source>
        <dbReference type="PROSITE" id="PS50931"/>
    </source>
</evidence>
<dbReference type="InterPro" id="IPR005119">
    <property type="entry name" value="LysR_subst-bd"/>
</dbReference>
<dbReference type="Gene3D" id="1.10.10.10">
    <property type="entry name" value="Winged helix-like DNA-binding domain superfamily/Winged helix DNA-binding domain"/>
    <property type="match status" value="1"/>
</dbReference>
<sequence length="305" mass="34867">MTITQLEYIIAVDTHRNFNVAAKNCFVSQPTLSMQIQKLEEELGIKLFERAKQPIVPTPMGVVLLEQARITLGEFHKIKELVEEQEQALQGELRVGIIPTVSPYILPRILSPFKQYYPQVKLVIWEQTTDAILQQVKTGQLDCGIVSAPIDDAQLVLQELFSERFIAYIGDPGKREQDERIDPKDINVEDLWLLDEGHCMRDQVLNFCQLRDRHRQPSHYEYKTGSIETLKKMVEENDGITILPELAILDLTPAQQDRVRPFTAPEPRRSICLVTQRSFLKRMLIGALKEQVLAAVEGRLPADAE</sequence>
<dbReference type="PRINTS" id="PR00039">
    <property type="entry name" value="HTHLYSR"/>
</dbReference>
<gene>
    <name evidence="6" type="ORF">SAMN05421788_113154</name>
</gene>
<dbReference type="PANTHER" id="PTHR30419">
    <property type="entry name" value="HTH-TYPE TRANSCRIPTIONAL REGULATOR YBHD"/>
    <property type="match status" value="1"/>
</dbReference>
<reference evidence="7" key="1">
    <citation type="submission" date="2017-01" db="EMBL/GenBank/DDBJ databases">
        <authorList>
            <person name="Varghese N."/>
            <person name="Submissions S."/>
        </authorList>
    </citation>
    <scope>NUCLEOTIDE SEQUENCE [LARGE SCALE GENOMIC DNA]</scope>
    <source>
        <strain evidence="7">DSM 21054</strain>
    </source>
</reference>
<dbReference type="Pfam" id="PF00126">
    <property type="entry name" value="HTH_1"/>
    <property type="match status" value="1"/>
</dbReference>
<dbReference type="KEGG" id="fln:FLA_0893"/>
<dbReference type="InterPro" id="IPR050950">
    <property type="entry name" value="HTH-type_LysR_regulators"/>
</dbReference>
<dbReference type="SUPFAM" id="SSF53850">
    <property type="entry name" value="Periplasmic binding protein-like II"/>
    <property type="match status" value="1"/>
</dbReference>
<feature type="domain" description="HTH lysR-type" evidence="5">
    <location>
        <begin position="1"/>
        <end position="58"/>
    </location>
</feature>
<dbReference type="Proteomes" id="UP000186917">
    <property type="component" value="Unassembled WGS sequence"/>
</dbReference>
<dbReference type="RefSeq" id="WP_076382426.1">
    <property type="nucleotide sequence ID" value="NZ_AP017422.1"/>
</dbReference>
<comment type="similarity">
    <text evidence="1">Belongs to the LysR transcriptional regulatory family.</text>
</comment>
<evidence type="ECO:0000256" key="1">
    <source>
        <dbReference type="ARBA" id="ARBA00009437"/>
    </source>
</evidence>
<keyword evidence="3" id="KW-0238">DNA-binding</keyword>
<accession>A0A173MBE4</accession>
<keyword evidence="2" id="KW-0805">Transcription regulation</keyword>
<dbReference type="GO" id="GO:0003700">
    <property type="term" value="F:DNA-binding transcription factor activity"/>
    <property type="evidence" value="ECO:0007669"/>
    <property type="project" value="InterPro"/>
</dbReference>
<keyword evidence="7" id="KW-1185">Reference proteome</keyword>